<dbReference type="GO" id="GO:0000398">
    <property type="term" value="P:mRNA splicing, via spliceosome"/>
    <property type="evidence" value="ECO:0007669"/>
    <property type="project" value="InterPro"/>
</dbReference>
<dbReference type="Proteomes" id="UP000001568">
    <property type="component" value="Chromosome 9"/>
</dbReference>
<evidence type="ECO:0000256" key="5">
    <source>
        <dbReference type="SAM" id="MobiDB-lite"/>
    </source>
</evidence>
<comment type="subcellular location">
    <subcellularLocation>
        <location evidence="1">Nucleus</location>
    </subcellularLocation>
</comment>
<evidence type="ECO:0000256" key="2">
    <source>
        <dbReference type="ARBA" id="ARBA00010801"/>
    </source>
</evidence>
<dbReference type="GO" id="GO:0003677">
    <property type="term" value="F:DNA binding"/>
    <property type="evidence" value="ECO:0007669"/>
    <property type="project" value="InterPro"/>
</dbReference>
<feature type="coiled-coil region" evidence="4">
    <location>
        <begin position="194"/>
        <end position="287"/>
    </location>
</feature>
<evidence type="ECO:0000313" key="7">
    <source>
        <dbReference type="EMBL" id="ABO98034.1"/>
    </source>
</evidence>
<proteinExistence type="inferred from homology"/>
<dbReference type="Gramene" id="ABO98034">
    <property type="protein sequence ID" value="ABO98034"/>
    <property type="gene ID" value="OSTLU_33439"/>
</dbReference>
<sequence length="696" mass="76079">MDARRGTTTTTTGETRTYDAAALAALRREQATLRDRPEDRGGAAASGTAGRSASDVFGGTSAEAWTPPPPARETAGGVGTVIPDAKTIAEAKAKREAARAKSTAADYVDLDSSGGRRERVAFKSVRDGGARDRYAGYVEGDILPGSDDDEFERAQLQRVFRDEPEMRRSARDARATMERAGTGVSIERGGMEAFESLKRALEAAESSSETARREATRADENAVKSQEALAFYEKELKDASERYVFTQKLRDYFRDACAMLHEKKLILDELEEHYRKFHAERAQALTQAMNAEFEESAIEAEAAAEAVNAVLQRSGSQTEAKATAVTAIRDAVFNAKGLHGEKLDDMGRDLNIAMREKVKARSKRRESSDTAMAVAEDEREVGLLHKDWADARDAASSMLKDASEEFSTLSAVKRHAEEWKRTHLGSYKSTYMSVSVPNLFAPFVRLELIGWSPLFPLAGKTAPGALDAMSWYGQLFDYGVIDGKIDEGDEDANLLPNMVQHVVLPIASEAVEEWWEPRDPAQSRALASTLKDIFVYVEPSANEEAKEIVIALQRRLKRCAEECAVPTYSPIVATCAPNAARHAQAQFRLALDLVRSAFAFEDIVDRAALQRIVADGIIGAQVIPYVRLQLVDPAACAASLQAVVDVLPADWLRAAPPAVAPARDIIRALKQSIAHNDRVESSAIEAIEAIAKSFRV</sequence>
<reference evidence="7 8" key="1">
    <citation type="journal article" date="2007" name="Proc. Natl. Acad. Sci. U.S.A.">
        <title>The tiny eukaryote Ostreococcus provides genomic insights into the paradox of plankton speciation.</title>
        <authorList>
            <person name="Palenik B."/>
            <person name="Grimwood J."/>
            <person name="Aerts A."/>
            <person name="Rouze P."/>
            <person name="Salamov A."/>
            <person name="Putnam N."/>
            <person name="Dupont C."/>
            <person name="Jorgensen R."/>
            <person name="Derelle E."/>
            <person name="Rombauts S."/>
            <person name="Zhou K."/>
            <person name="Otillar R."/>
            <person name="Merchant S.S."/>
            <person name="Podell S."/>
            <person name="Gaasterland T."/>
            <person name="Napoli C."/>
            <person name="Gendler K."/>
            <person name="Manuell A."/>
            <person name="Tai V."/>
            <person name="Vallon O."/>
            <person name="Piganeau G."/>
            <person name="Jancek S."/>
            <person name="Heijde M."/>
            <person name="Jabbari K."/>
            <person name="Bowler C."/>
            <person name="Lohr M."/>
            <person name="Robbens S."/>
            <person name="Werner G."/>
            <person name="Dubchak I."/>
            <person name="Pazour G.J."/>
            <person name="Ren Q."/>
            <person name="Paulsen I."/>
            <person name="Delwiche C."/>
            <person name="Schmutz J."/>
            <person name="Rokhsar D."/>
            <person name="Van de Peer Y."/>
            <person name="Moreau H."/>
            <person name="Grigoriev I.V."/>
        </authorList>
    </citation>
    <scope>NUCLEOTIDE SEQUENCE [LARGE SCALE GENOMIC DNA]</scope>
    <source>
        <strain evidence="7 8">CCE9901</strain>
    </source>
</reference>
<feature type="compositionally biased region" description="Low complexity" evidence="5">
    <location>
        <begin position="42"/>
        <end position="54"/>
    </location>
</feature>
<organism evidence="7 8">
    <name type="scientific">Ostreococcus lucimarinus (strain CCE9901)</name>
    <dbReference type="NCBI Taxonomy" id="436017"/>
    <lineage>
        <taxon>Eukaryota</taxon>
        <taxon>Viridiplantae</taxon>
        <taxon>Chlorophyta</taxon>
        <taxon>Mamiellophyceae</taxon>
        <taxon>Mamiellales</taxon>
        <taxon>Bathycoccaceae</taxon>
        <taxon>Ostreococcus</taxon>
    </lineage>
</organism>
<protein>
    <recommendedName>
        <fullName evidence="6">GCF C-terminal domain-containing protein</fullName>
    </recommendedName>
</protein>
<dbReference type="OrthoDB" id="429427at2759"/>
<dbReference type="KEGG" id="olu:OSTLU_33439"/>
<dbReference type="eggNOG" id="KOG2136">
    <property type="taxonomic scope" value="Eukaryota"/>
</dbReference>
<evidence type="ECO:0000256" key="1">
    <source>
        <dbReference type="ARBA" id="ARBA00004123"/>
    </source>
</evidence>
<feature type="region of interest" description="Disordered" evidence="5">
    <location>
        <begin position="1"/>
        <end position="20"/>
    </location>
</feature>
<accession>A4S2F7</accession>
<dbReference type="InterPro" id="IPR012890">
    <property type="entry name" value="GCFC2-like"/>
</dbReference>
<dbReference type="GO" id="GO:0005634">
    <property type="term" value="C:nucleus"/>
    <property type="evidence" value="ECO:0007669"/>
    <property type="project" value="UniProtKB-SubCell"/>
</dbReference>
<name>A4S2F7_OSTLU</name>
<dbReference type="PANTHER" id="PTHR12214">
    <property type="entry name" value="GC-RICH SEQUENCE DNA-BINDING FACTOR"/>
    <property type="match status" value="1"/>
</dbReference>
<dbReference type="GeneID" id="5003742"/>
<dbReference type="RefSeq" id="XP_001419741.1">
    <property type="nucleotide sequence ID" value="XM_001419704.1"/>
</dbReference>
<dbReference type="STRING" id="436017.A4S2F7"/>
<dbReference type="AlphaFoldDB" id="A4S2F7"/>
<keyword evidence="3" id="KW-0539">Nucleus</keyword>
<keyword evidence="4" id="KW-0175">Coiled coil</keyword>
<gene>
    <name evidence="7" type="ORF">OSTLU_33439</name>
</gene>
<evidence type="ECO:0000256" key="4">
    <source>
        <dbReference type="SAM" id="Coils"/>
    </source>
</evidence>
<dbReference type="Pfam" id="PF07842">
    <property type="entry name" value="GCFC"/>
    <property type="match status" value="1"/>
</dbReference>
<dbReference type="PANTHER" id="PTHR12214:SF0">
    <property type="entry name" value="LD29489P"/>
    <property type="match status" value="1"/>
</dbReference>
<dbReference type="InterPro" id="IPR022783">
    <property type="entry name" value="GCFC_dom"/>
</dbReference>
<evidence type="ECO:0000259" key="6">
    <source>
        <dbReference type="Pfam" id="PF07842"/>
    </source>
</evidence>
<feature type="domain" description="GCF C-terminal" evidence="6">
    <location>
        <begin position="409"/>
        <end position="562"/>
    </location>
</feature>
<evidence type="ECO:0000313" key="8">
    <source>
        <dbReference type="Proteomes" id="UP000001568"/>
    </source>
</evidence>
<dbReference type="OMA" id="GRFQEWK"/>
<evidence type="ECO:0000256" key="3">
    <source>
        <dbReference type="ARBA" id="ARBA00023242"/>
    </source>
</evidence>
<feature type="compositionally biased region" description="Basic and acidic residues" evidence="5">
    <location>
        <begin position="27"/>
        <end position="41"/>
    </location>
</feature>
<comment type="similarity">
    <text evidence="2">Belongs to the GCF family.</text>
</comment>
<feature type="region of interest" description="Disordered" evidence="5">
    <location>
        <begin position="27"/>
        <end position="80"/>
    </location>
</feature>
<keyword evidence="8" id="KW-1185">Reference proteome</keyword>
<dbReference type="HOGENOM" id="CLU_396086_0_0_1"/>
<dbReference type="EMBL" id="CP000589">
    <property type="protein sequence ID" value="ABO98034.1"/>
    <property type="molecule type" value="Genomic_DNA"/>
</dbReference>